<keyword evidence="2" id="KW-1185">Reference proteome</keyword>
<comment type="caution">
    <text evidence="1">The sequence shown here is derived from an EMBL/GenBank/DDBJ whole genome shotgun (WGS) entry which is preliminary data.</text>
</comment>
<accession>A0ABT7PPV2</accession>
<dbReference type="Proteomes" id="UP001239462">
    <property type="component" value="Unassembled WGS sequence"/>
</dbReference>
<protein>
    <submittedName>
        <fullName evidence="1">Uncharacterized protein</fullName>
    </submittedName>
</protein>
<gene>
    <name evidence="1" type="ORF">QTN89_23745</name>
</gene>
<proteinExistence type="predicted"/>
<organism evidence="1 2">
    <name type="scientific">Roseiconus lacunae</name>
    <dbReference type="NCBI Taxonomy" id="2605694"/>
    <lineage>
        <taxon>Bacteria</taxon>
        <taxon>Pseudomonadati</taxon>
        <taxon>Planctomycetota</taxon>
        <taxon>Planctomycetia</taxon>
        <taxon>Pirellulales</taxon>
        <taxon>Pirellulaceae</taxon>
        <taxon>Roseiconus</taxon>
    </lineage>
</organism>
<dbReference type="EMBL" id="JASZZN010000022">
    <property type="protein sequence ID" value="MDM4018485.1"/>
    <property type="molecule type" value="Genomic_DNA"/>
</dbReference>
<sequence length="43" mass="4640">MAQPNTISTRWVEIFFITPGTTLGQTVTVTVDGDAVVQSNESK</sequence>
<dbReference type="RefSeq" id="WP_289166343.1">
    <property type="nucleotide sequence ID" value="NZ_JASZZN010000022.1"/>
</dbReference>
<name>A0ABT7PPV2_9BACT</name>
<evidence type="ECO:0000313" key="1">
    <source>
        <dbReference type="EMBL" id="MDM4018485.1"/>
    </source>
</evidence>
<evidence type="ECO:0000313" key="2">
    <source>
        <dbReference type="Proteomes" id="UP001239462"/>
    </source>
</evidence>
<reference evidence="1 2" key="1">
    <citation type="submission" date="2023-06" db="EMBL/GenBank/DDBJ databases">
        <title>Roseiconus lacunae JC819 isolated from Gulf of Mannar region, Tamil Nadu.</title>
        <authorList>
            <person name="Pk S."/>
            <person name="Ch S."/>
            <person name="Ch V.R."/>
        </authorList>
    </citation>
    <scope>NUCLEOTIDE SEQUENCE [LARGE SCALE GENOMIC DNA]</scope>
    <source>
        <strain evidence="1 2">JC819</strain>
    </source>
</reference>